<protein>
    <submittedName>
        <fullName evidence="2">YesL family protein</fullName>
    </submittedName>
</protein>
<keyword evidence="1" id="KW-1133">Transmembrane helix</keyword>
<evidence type="ECO:0000313" key="2">
    <source>
        <dbReference type="EMBL" id="MBU9712966.1"/>
    </source>
</evidence>
<proteinExistence type="predicted"/>
<keyword evidence="1" id="KW-0812">Transmembrane</keyword>
<evidence type="ECO:0000256" key="1">
    <source>
        <dbReference type="SAM" id="Phobius"/>
    </source>
</evidence>
<feature type="transmembrane region" description="Helical" evidence="1">
    <location>
        <begin position="147"/>
        <end position="172"/>
    </location>
</feature>
<keyword evidence="1" id="KW-0472">Membrane</keyword>
<evidence type="ECO:0000313" key="3">
    <source>
        <dbReference type="Proteomes" id="UP000784880"/>
    </source>
</evidence>
<dbReference type="InterPro" id="IPR006938">
    <property type="entry name" value="DUF624"/>
</dbReference>
<accession>A0ABS6JH16</accession>
<keyword evidence="3" id="KW-1185">Reference proteome</keyword>
<dbReference type="RefSeq" id="WP_217067139.1">
    <property type="nucleotide sequence ID" value="NZ_JAHQCS010000119.1"/>
</dbReference>
<reference evidence="2 3" key="1">
    <citation type="submission" date="2021-06" db="EMBL/GenBank/DDBJ databases">
        <title>Bacillus sp. RD4P76, an endophyte from a halophyte.</title>
        <authorList>
            <person name="Sun J.-Q."/>
        </authorList>
    </citation>
    <scope>NUCLEOTIDE SEQUENCE [LARGE SCALE GENOMIC DNA]</scope>
    <source>
        <strain evidence="2 3">CGMCC 1.15917</strain>
    </source>
</reference>
<comment type="caution">
    <text evidence="2">The sequence shown here is derived from an EMBL/GenBank/DDBJ whole genome shotgun (WGS) entry which is preliminary data.</text>
</comment>
<dbReference type="Pfam" id="PF04854">
    <property type="entry name" value="DUF624"/>
    <property type="match status" value="1"/>
</dbReference>
<feature type="transmembrane region" description="Helical" evidence="1">
    <location>
        <begin position="114"/>
        <end position="135"/>
    </location>
</feature>
<sequence length="220" mass="25700">MQPSWMSSKFYRTTEWIWRLCYVNLLWLLVTTLGLFFLGVLPATAAMFTIFRKWLRGDTEISIFRTFIESIKKDFLKINLLGLILAFLGYILYFNYQYLGIVEGIQHTVISIGWYTGVFIFSIILLYIFPVYVHFEMKLFQYFKTAFVVGLVNPLALITLIISLGLTGYIFYLVPGLIPFFGASLIGFLVMWAAHLSFERIERKKEKLEESRAKNETVEE</sequence>
<name>A0ABS6JH16_9BACI</name>
<feature type="transmembrane region" description="Helical" evidence="1">
    <location>
        <begin position="75"/>
        <end position="94"/>
    </location>
</feature>
<organism evidence="2 3">
    <name type="scientific">Evansella tamaricis</name>
    <dbReference type="NCBI Taxonomy" id="2069301"/>
    <lineage>
        <taxon>Bacteria</taxon>
        <taxon>Bacillati</taxon>
        <taxon>Bacillota</taxon>
        <taxon>Bacilli</taxon>
        <taxon>Bacillales</taxon>
        <taxon>Bacillaceae</taxon>
        <taxon>Evansella</taxon>
    </lineage>
</organism>
<dbReference type="Proteomes" id="UP000784880">
    <property type="component" value="Unassembled WGS sequence"/>
</dbReference>
<feature type="transmembrane region" description="Helical" evidence="1">
    <location>
        <begin position="25"/>
        <end position="51"/>
    </location>
</feature>
<dbReference type="EMBL" id="JAHQCS010000119">
    <property type="protein sequence ID" value="MBU9712966.1"/>
    <property type="molecule type" value="Genomic_DNA"/>
</dbReference>
<gene>
    <name evidence="2" type="ORF">KS419_14645</name>
</gene>
<feature type="transmembrane region" description="Helical" evidence="1">
    <location>
        <begin position="178"/>
        <end position="198"/>
    </location>
</feature>